<dbReference type="InterPro" id="IPR032675">
    <property type="entry name" value="LRR_dom_sf"/>
</dbReference>
<dbReference type="PROSITE" id="PS51450">
    <property type="entry name" value="LRR"/>
    <property type="match status" value="2"/>
</dbReference>
<protein>
    <submittedName>
        <fullName evidence="5">Uncharacterized protein</fullName>
    </submittedName>
</protein>
<evidence type="ECO:0000256" key="4">
    <source>
        <dbReference type="SAM" id="SignalP"/>
    </source>
</evidence>
<keyword evidence="3" id="KW-0472">Membrane</keyword>
<evidence type="ECO:0000256" key="3">
    <source>
        <dbReference type="SAM" id="Phobius"/>
    </source>
</evidence>
<dbReference type="Pfam" id="PF13855">
    <property type="entry name" value="LRR_8"/>
    <property type="match status" value="4"/>
</dbReference>
<keyword evidence="6" id="KW-1185">Reference proteome</keyword>
<dbReference type="AlphaFoldDB" id="A0A7R8X3S5"/>
<keyword evidence="2" id="KW-0677">Repeat</keyword>
<keyword evidence="1" id="KW-0433">Leucine-rich repeat</keyword>
<evidence type="ECO:0000256" key="1">
    <source>
        <dbReference type="ARBA" id="ARBA00022614"/>
    </source>
</evidence>
<keyword evidence="3" id="KW-0812">Transmembrane</keyword>
<dbReference type="InterPro" id="IPR003591">
    <property type="entry name" value="Leu-rich_rpt_typical-subtyp"/>
</dbReference>
<reference evidence="5" key="1">
    <citation type="submission" date="2020-11" db="EMBL/GenBank/DDBJ databases">
        <authorList>
            <person name="Tran Van P."/>
        </authorList>
    </citation>
    <scope>NUCLEOTIDE SEQUENCE</scope>
</reference>
<dbReference type="EMBL" id="CAJPEV010000439">
    <property type="protein sequence ID" value="CAG0885305.1"/>
    <property type="molecule type" value="Genomic_DNA"/>
</dbReference>
<name>A0A7R8X3S5_9CRUS</name>
<dbReference type="PRINTS" id="PR00019">
    <property type="entry name" value="LEURICHRPT"/>
</dbReference>
<gene>
    <name evidence="5" type="ORF">DSTB1V02_LOCUS3405</name>
</gene>
<sequence>MVFLRGLAMRVLTLLGQFLQQGFAQSPPHLQEGNCHVKDRELLCRNVTHLPKPLPEGIRYIHVVDSNIDRLGEKHLESISVETVKFERNVIGELSDGAFRLLPGLVNLHLSENLILVNPTWCTFLGLENLTKLHLEGNQISMDSYFNFFKFDKGTTAGWKLGDLCQCQVTFEKDYMSDFSPCEELTVLPKLNVLILSRNPIGILPGDIFLPLRLSPVSVLHLEKCQLLYVDEGTFAPLQRLQKLSLKNNIELGMKYLARATANINCHHNISLDLSLNDLKEVPSDVLVPLNSTLTQLNLKGCNLETIHKGSFPQLPVLEILDLAMCRIREIEVGSFDALPKLTHLDLSQNRLTEVSKSVMLSTLISLTLDNNPSYELIETWHGSHGSYDGYDDGFEIPPFENMDSLRALSLARSTIKAHIATTTFMGLQTLRRLELSGCGLKSIEAGSFSTLVSLEYLGLSKNHLKIESDGIFLGLNSLVSLFLHDNDLSFTGATSPFTNMSNLIVLVLTENLITHLNENLLVGLESLRILILTDNYIQAWNSPVLGATRSLDTLWLDRNKLMRVTKAMLKDFENLAKLDLSRNPFKCNCELHDFYRWALENEEKLQHWHNEEAYTCWETDNTYYSLLLDGEEIFRNCETGVMALDQGPSLLARFVMAIGFSVLVVLVSIVGYFSYRRGWCQIFLPPNWG</sequence>
<accession>A0A7R8X3S5</accession>
<dbReference type="InterPro" id="IPR001611">
    <property type="entry name" value="Leu-rich_rpt"/>
</dbReference>
<evidence type="ECO:0000256" key="2">
    <source>
        <dbReference type="ARBA" id="ARBA00022737"/>
    </source>
</evidence>
<dbReference type="SMART" id="SM00369">
    <property type="entry name" value="LRR_TYP"/>
    <property type="match status" value="11"/>
</dbReference>
<organism evidence="5">
    <name type="scientific">Darwinula stevensoni</name>
    <dbReference type="NCBI Taxonomy" id="69355"/>
    <lineage>
        <taxon>Eukaryota</taxon>
        <taxon>Metazoa</taxon>
        <taxon>Ecdysozoa</taxon>
        <taxon>Arthropoda</taxon>
        <taxon>Crustacea</taxon>
        <taxon>Oligostraca</taxon>
        <taxon>Ostracoda</taxon>
        <taxon>Podocopa</taxon>
        <taxon>Podocopida</taxon>
        <taxon>Darwinulocopina</taxon>
        <taxon>Darwinuloidea</taxon>
        <taxon>Darwinulidae</taxon>
        <taxon>Darwinula</taxon>
    </lineage>
</organism>
<proteinExistence type="predicted"/>
<keyword evidence="3" id="KW-1133">Transmembrane helix</keyword>
<feature type="chain" id="PRO_5036402410" evidence="4">
    <location>
        <begin position="25"/>
        <end position="690"/>
    </location>
</feature>
<feature type="signal peptide" evidence="4">
    <location>
        <begin position="1"/>
        <end position="24"/>
    </location>
</feature>
<evidence type="ECO:0000313" key="5">
    <source>
        <dbReference type="EMBL" id="CAD7243487.1"/>
    </source>
</evidence>
<dbReference type="SUPFAM" id="SSF52058">
    <property type="entry name" value="L domain-like"/>
    <property type="match status" value="2"/>
</dbReference>
<keyword evidence="4" id="KW-0732">Signal</keyword>
<dbReference type="EMBL" id="LR899956">
    <property type="protein sequence ID" value="CAD7243487.1"/>
    <property type="molecule type" value="Genomic_DNA"/>
</dbReference>
<dbReference type="Gene3D" id="3.80.10.10">
    <property type="entry name" value="Ribonuclease Inhibitor"/>
    <property type="match status" value="4"/>
</dbReference>
<dbReference type="OrthoDB" id="1055097at2759"/>
<dbReference type="Proteomes" id="UP000677054">
    <property type="component" value="Unassembled WGS sequence"/>
</dbReference>
<evidence type="ECO:0000313" key="6">
    <source>
        <dbReference type="Proteomes" id="UP000677054"/>
    </source>
</evidence>
<dbReference type="PANTHER" id="PTHR24366">
    <property type="entry name" value="IG(IMMUNOGLOBULIN) AND LRR(LEUCINE RICH REPEAT) DOMAINS"/>
    <property type="match status" value="1"/>
</dbReference>
<feature type="transmembrane region" description="Helical" evidence="3">
    <location>
        <begin position="651"/>
        <end position="674"/>
    </location>
</feature>